<dbReference type="STRING" id="392421.SAMN04488694_103150"/>
<name>A0A1I0BAJ0_9EURY</name>
<evidence type="ECO:0000313" key="1">
    <source>
        <dbReference type="EMBL" id="SET03450.1"/>
    </source>
</evidence>
<dbReference type="InterPro" id="IPR055944">
    <property type="entry name" value="DUF7522"/>
</dbReference>
<dbReference type="EMBL" id="FOIC01000003">
    <property type="protein sequence ID" value="SET03450.1"/>
    <property type="molecule type" value="Genomic_DNA"/>
</dbReference>
<accession>A0A1I0BAJ0</accession>
<dbReference type="OrthoDB" id="256252at2157"/>
<gene>
    <name evidence="1" type="ORF">SAMN04488694_103150</name>
</gene>
<dbReference type="Pfam" id="PF24366">
    <property type="entry name" value="DUF7522"/>
    <property type="match status" value="1"/>
</dbReference>
<sequence length="141" mass="15530">MSGKLYRTDLNDELATGIVSAARTSLGDTLRSVLYFTPSAFDILYLRQDLYDSTADARDAKAQLVEFEQAGFSEVPVRTAIARKESSSDIGDYEFTVRFHESGFVVRVLQRDVGVLLTIDSMDVNAFEDAAVAIQGLLHGE</sequence>
<organism evidence="1 2">
    <name type="scientific">Natrinema hispanicum</name>
    <dbReference type="NCBI Taxonomy" id="392421"/>
    <lineage>
        <taxon>Archaea</taxon>
        <taxon>Methanobacteriati</taxon>
        <taxon>Methanobacteriota</taxon>
        <taxon>Stenosarchaea group</taxon>
        <taxon>Halobacteria</taxon>
        <taxon>Halobacteriales</taxon>
        <taxon>Natrialbaceae</taxon>
        <taxon>Natrinema</taxon>
    </lineage>
</organism>
<dbReference type="Proteomes" id="UP000199320">
    <property type="component" value="Unassembled WGS sequence"/>
</dbReference>
<dbReference type="AlphaFoldDB" id="A0A1I0BAJ0"/>
<dbReference type="RefSeq" id="WP_092930474.1">
    <property type="nucleotide sequence ID" value="NZ_FOIC01000003.1"/>
</dbReference>
<evidence type="ECO:0000313" key="2">
    <source>
        <dbReference type="Proteomes" id="UP000199320"/>
    </source>
</evidence>
<keyword evidence="2" id="KW-1185">Reference proteome</keyword>
<reference evidence="2" key="1">
    <citation type="submission" date="2016-10" db="EMBL/GenBank/DDBJ databases">
        <authorList>
            <person name="Varghese N."/>
            <person name="Submissions S."/>
        </authorList>
    </citation>
    <scope>NUCLEOTIDE SEQUENCE [LARGE SCALE GENOMIC DNA]</scope>
    <source>
        <strain evidence="2">CDM_6</strain>
    </source>
</reference>
<protein>
    <submittedName>
        <fullName evidence="1">Uncharacterized protein</fullName>
    </submittedName>
</protein>
<proteinExistence type="predicted"/>